<keyword evidence="3" id="KW-0804">Transcription</keyword>
<dbReference type="RefSeq" id="WP_015062206.1">
    <property type="nucleotide sequence ID" value="NC_019335.1"/>
</dbReference>
<dbReference type="SMART" id="SM00530">
    <property type="entry name" value="HTH_XRE"/>
    <property type="match status" value="1"/>
</dbReference>
<dbReference type="InterPro" id="IPR010982">
    <property type="entry name" value="Lambda_DNA-bd_dom_sf"/>
</dbReference>
<evidence type="ECO:0000259" key="4">
    <source>
        <dbReference type="PROSITE" id="PS50943"/>
    </source>
</evidence>
<dbReference type="PROSITE" id="PS50943">
    <property type="entry name" value="HTH_CROC1"/>
    <property type="match status" value="1"/>
</dbReference>
<dbReference type="EMBL" id="JQ418537">
    <property type="protein sequence ID" value="AFK89927.1"/>
    <property type="molecule type" value="Genomic_DNA"/>
</dbReference>
<dbReference type="InterPro" id="IPR052359">
    <property type="entry name" value="HTH-type_reg/antitoxin"/>
</dbReference>
<evidence type="ECO:0000256" key="3">
    <source>
        <dbReference type="ARBA" id="ARBA00023163"/>
    </source>
</evidence>
<dbReference type="InterPro" id="IPR047761">
    <property type="entry name" value="NadS-like"/>
</dbReference>
<dbReference type="SUPFAM" id="SSF47413">
    <property type="entry name" value="lambda repressor-like DNA-binding domains"/>
    <property type="match status" value="1"/>
</dbReference>
<proteinExistence type="predicted"/>
<dbReference type="NCBIfam" id="NF041265">
    <property type="entry name" value="NadS"/>
    <property type="match status" value="1"/>
</dbReference>
<reference evidence="5" key="1">
    <citation type="submission" date="2012-01" db="EMBL/GenBank/DDBJ databases">
        <authorList>
            <person name="Summers A.O."/>
            <person name="Wireman J."/>
        </authorList>
    </citation>
    <scope>NUCLEOTIDE SEQUENCE</scope>
    <source>
        <strain evidence="5">14</strain>
        <plasmid evidence="5">p14-95A</plasmid>
    </source>
</reference>
<keyword evidence="1" id="KW-0805">Transcription regulation</keyword>
<dbReference type="GO" id="GO:0003677">
    <property type="term" value="F:DNA binding"/>
    <property type="evidence" value="ECO:0007669"/>
    <property type="project" value="UniProtKB-KW"/>
</dbReference>
<dbReference type="Gene3D" id="1.10.260.40">
    <property type="entry name" value="lambda repressor-like DNA-binding domains"/>
    <property type="match status" value="1"/>
</dbReference>
<name>I3W2V0_9ENTR</name>
<feature type="domain" description="HTH cro/C1-type" evidence="4">
    <location>
        <begin position="38"/>
        <end position="82"/>
    </location>
</feature>
<dbReference type="AlphaFoldDB" id="I3W2V0"/>
<evidence type="ECO:0000256" key="1">
    <source>
        <dbReference type="ARBA" id="ARBA00023015"/>
    </source>
</evidence>
<organism evidence="5">
    <name type="scientific">Salmonella sp. 14</name>
    <dbReference type="NCBI Taxonomy" id="1179812"/>
    <lineage>
        <taxon>Bacteria</taxon>
        <taxon>Pseudomonadati</taxon>
        <taxon>Pseudomonadota</taxon>
        <taxon>Gammaproteobacteria</taxon>
        <taxon>Enterobacterales</taxon>
        <taxon>Enterobacteriaceae</taxon>
        <taxon>Salmonella</taxon>
    </lineage>
</organism>
<dbReference type="PANTHER" id="PTHR36511:SF3">
    <property type="entry name" value="ANTITOXIN HIGA-2"/>
    <property type="match status" value="1"/>
</dbReference>
<dbReference type="InterPro" id="IPR001387">
    <property type="entry name" value="Cro/C1-type_HTH"/>
</dbReference>
<keyword evidence="2" id="KW-0238">DNA-binding</keyword>
<evidence type="ECO:0000256" key="2">
    <source>
        <dbReference type="ARBA" id="ARBA00023125"/>
    </source>
</evidence>
<protein>
    <recommendedName>
        <fullName evidence="4">HTH cro/C1-type domain-containing protein</fullName>
    </recommendedName>
</protein>
<dbReference type="CDD" id="cd00093">
    <property type="entry name" value="HTH_XRE"/>
    <property type="match status" value="1"/>
</dbReference>
<sequence length="97" mass="10908">MMKDELFKELMDSAAEAVEIRKGRRTAARVTTYEIPDVKAIRDTTGLTQQQFALAVGVSPSLVEAWEQHRRIPNGSSLKLLCVLQQHPSMLRMLQAV</sequence>
<accession>I3W2V0</accession>
<geneLocation type="plasmid" evidence="5">
    <name>p14-95A</name>
</geneLocation>
<dbReference type="Pfam" id="PF01381">
    <property type="entry name" value="HTH_3"/>
    <property type="match status" value="1"/>
</dbReference>
<evidence type="ECO:0000313" key="5">
    <source>
        <dbReference type="EMBL" id="AFK89927.1"/>
    </source>
</evidence>
<keyword evidence="5" id="KW-0614">Plasmid</keyword>
<dbReference type="PANTHER" id="PTHR36511">
    <property type="entry name" value="MERR FAMILY BACTERIAL REGULATORY PROTEIN"/>
    <property type="match status" value="1"/>
</dbReference>